<evidence type="ECO:0000256" key="1">
    <source>
        <dbReference type="SAM" id="Phobius"/>
    </source>
</evidence>
<name>A0A179VCE7_9MYCO</name>
<evidence type="ECO:0000313" key="3">
    <source>
        <dbReference type="Proteomes" id="UP000186919"/>
    </source>
</evidence>
<keyword evidence="1" id="KW-1133">Transmembrane helix</keyword>
<evidence type="ECO:0000313" key="2">
    <source>
        <dbReference type="EMBL" id="OAT69404.1"/>
    </source>
</evidence>
<keyword evidence="1" id="KW-0472">Membrane</keyword>
<feature type="transmembrane region" description="Helical" evidence="1">
    <location>
        <begin position="100"/>
        <end position="117"/>
    </location>
</feature>
<feature type="transmembrane region" description="Helical" evidence="1">
    <location>
        <begin position="6"/>
        <end position="28"/>
    </location>
</feature>
<dbReference type="EMBL" id="LQYE01000007">
    <property type="protein sequence ID" value="OAT69404.1"/>
    <property type="molecule type" value="Genomic_DNA"/>
</dbReference>
<organism evidence="2 3">
    <name type="scientific">Mycobacteroides immunogenum</name>
    <dbReference type="NCBI Taxonomy" id="83262"/>
    <lineage>
        <taxon>Bacteria</taxon>
        <taxon>Bacillati</taxon>
        <taxon>Actinomycetota</taxon>
        <taxon>Actinomycetes</taxon>
        <taxon>Mycobacteriales</taxon>
        <taxon>Mycobacteriaceae</taxon>
        <taxon>Mycobacteroides</taxon>
    </lineage>
</organism>
<dbReference type="RefSeq" id="WP_064628974.1">
    <property type="nucleotide sequence ID" value="NZ_LQYE01000007.1"/>
</dbReference>
<accession>A0A179VCE7</accession>
<protein>
    <submittedName>
        <fullName evidence="2">Uncharacterized protein</fullName>
    </submittedName>
</protein>
<keyword evidence="1" id="KW-0812">Transmembrane</keyword>
<dbReference type="Proteomes" id="UP000186919">
    <property type="component" value="Unassembled WGS sequence"/>
</dbReference>
<comment type="caution">
    <text evidence="2">The sequence shown here is derived from an EMBL/GenBank/DDBJ whole genome shotgun (WGS) entry which is preliminary data.</text>
</comment>
<feature type="transmembrane region" description="Helical" evidence="1">
    <location>
        <begin position="66"/>
        <end position="88"/>
    </location>
</feature>
<sequence length="134" mass="14470">MGERSGLSIALIAVWAPAVMVMGVYTMWNLARALIILISTQFTCLRDILDSGGLSGISVRDRCADLGLAFTLFTTSIIAVAVWAWAALWPYMFGDELTSVAPRLVGAGAAFVLIVVLDRQLRLAIVNRQSGRGR</sequence>
<dbReference type="AlphaFoldDB" id="A0A179VCE7"/>
<proteinExistence type="predicted"/>
<gene>
    <name evidence="2" type="ORF">AWB85_21830</name>
</gene>
<reference evidence="2 3" key="1">
    <citation type="submission" date="2016-01" db="EMBL/GenBank/DDBJ databases">
        <title>Mycobacterium immunogenum strain CD11_6 genome sequencing and assembly.</title>
        <authorList>
            <person name="Kaur G."/>
            <person name="Nair G.R."/>
            <person name="Mayilraj S."/>
        </authorList>
    </citation>
    <scope>NUCLEOTIDE SEQUENCE [LARGE SCALE GENOMIC DNA]</scope>
    <source>
        <strain evidence="2 3">CD11-6</strain>
    </source>
</reference>